<name>A0ABQ4NAA9_9BACL</name>
<comment type="caution">
    <text evidence="9">The sequence shown here is derived from an EMBL/GenBank/DDBJ whole genome shotgun (WGS) entry which is preliminary data.</text>
</comment>
<keyword evidence="5 8" id="KW-1133">Transmembrane helix</keyword>
<dbReference type="RefSeq" id="WP_062490048.1">
    <property type="nucleotide sequence ID" value="NZ_BOVJ01000123.1"/>
</dbReference>
<keyword evidence="10" id="KW-1185">Reference proteome</keyword>
<gene>
    <name evidence="9" type="ORF">PACILC2_37360</name>
</gene>
<dbReference type="Pfam" id="PF00893">
    <property type="entry name" value="Multi_Drug_Res"/>
    <property type="match status" value="1"/>
</dbReference>
<evidence type="ECO:0000256" key="2">
    <source>
        <dbReference type="ARBA" id="ARBA00022448"/>
    </source>
</evidence>
<dbReference type="InterPro" id="IPR037185">
    <property type="entry name" value="EmrE-like"/>
</dbReference>
<dbReference type="Proteomes" id="UP000680304">
    <property type="component" value="Unassembled WGS sequence"/>
</dbReference>
<keyword evidence="3" id="KW-1003">Cell membrane</keyword>
<dbReference type="SUPFAM" id="SSF103481">
    <property type="entry name" value="Multidrug resistance efflux transporter EmrE"/>
    <property type="match status" value="1"/>
</dbReference>
<reference evidence="9 10" key="1">
    <citation type="submission" date="2021-04" db="EMBL/GenBank/DDBJ databases">
        <title>Draft genome sequence of Paenibacillus cisolokensis, LC2-13A.</title>
        <authorList>
            <person name="Uke A."/>
            <person name="Chhe C."/>
            <person name="Baramee S."/>
            <person name="Kosugi A."/>
        </authorList>
    </citation>
    <scope>NUCLEOTIDE SEQUENCE [LARGE SCALE GENOMIC DNA]</scope>
    <source>
        <strain evidence="9 10">LC2-13A</strain>
    </source>
</reference>
<evidence type="ECO:0000256" key="6">
    <source>
        <dbReference type="ARBA" id="ARBA00023136"/>
    </source>
</evidence>
<feature type="transmembrane region" description="Helical" evidence="8">
    <location>
        <begin position="59"/>
        <end position="78"/>
    </location>
</feature>
<protein>
    <submittedName>
        <fullName evidence="9">QacE family quaternary ammonium compound efflux SMR transporter</fullName>
    </submittedName>
</protein>
<dbReference type="PANTHER" id="PTHR30561">
    <property type="entry name" value="SMR FAMILY PROTON-DEPENDENT DRUG EFFLUX TRANSPORTER SUGE"/>
    <property type="match status" value="1"/>
</dbReference>
<comment type="subcellular location">
    <subcellularLocation>
        <location evidence="1 7">Cell membrane</location>
        <topology evidence="1 7">Multi-pass membrane protein</topology>
    </subcellularLocation>
</comment>
<evidence type="ECO:0000313" key="10">
    <source>
        <dbReference type="Proteomes" id="UP000680304"/>
    </source>
</evidence>
<keyword evidence="4 7" id="KW-0812">Transmembrane</keyword>
<keyword evidence="2" id="KW-0813">Transport</keyword>
<accession>A0ABQ4NAA9</accession>
<evidence type="ECO:0000256" key="4">
    <source>
        <dbReference type="ARBA" id="ARBA00022692"/>
    </source>
</evidence>
<evidence type="ECO:0000256" key="3">
    <source>
        <dbReference type="ARBA" id="ARBA00022475"/>
    </source>
</evidence>
<evidence type="ECO:0000313" key="9">
    <source>
        <dbReference type="EMBL" id="GIQ65168.1"/>
    </source>
</evidence>
<evidence type="ECO:0000256" key="8">
    <source>
        <dbReference type="SAM" id="Phobius"/>
    </source>
</evidence>
<sequence>MAWFILFLSGLGEVGMVTFLKLSDGFTKWKGTVGTIIFGGLSFSLLSKAMVEIPISTAYGVWTGIGAAGSVLLGMVLFRESKDWRKVLFIAMIIGGVIGLRMVGAD</sequence>
<comment type="similarity">
    <text evidence="7">Belongs to the drug/metabolite transporter (DMT) superfamily. Small multidrug resistance (SMR) (TC 2.A.7.1) family.</text>
</comment>
<dbReference type="EMBL" id="BOVJ01000123">
    <property type="protein sequence ID" value="GIQ65168.1"/>
    <property type="molecule type" value="Genomic_DNA"/>
</dbReference>
<evidence type="ECO:0000256" key="7">
    <source>
        <dbReference type="RuleBase" id="RU003942"/>
    </source>
</evidence>
<organism evidence="9 10">
    <name type="scientific">Paenibacillus cisolokensis</name>
    <dbReference type="NCBI Taxonomy" id="1658519"/>
    <lineage>
        <taxon>Bacteria</taxon>
        <taxon>Bacillati</taxon>
        <taxon>Bacillota</taxon>
        <taxon>Bacilli</taxon>
        <taxon>Bacillales</taxon>
        <taxon>Paenibacillaceae</taxon>
        <taxon>Paenibacillus</taxon>
    </lineage>
</organism>
<proteinExistence type="inferred from homology"/>
<evidence type="ECO:0000256" key="5">
    <source>
        <dbReference type="ARBA" id="ARBA00022989"/>
    </source>
</evidence>
<keyword evidence="6 8" id="KW-0472">Membrane</keyword>
<dbReference type="InterPro" id="IPR045324">
    <property type="entry name" value="Small_multidrug_res"/>
</dbReference>
<evidence type="ECO:0000256" key="1">
    <source>
        <dbReference type="ARBA" id="ARBA00004651"/>
    </source>
</evidence>
<feature type="transmembrane region" description="Helical" evidence="8">
    <location>
        <begin position="29"/>
        <end position="47"/>
    </location>
</feature>
<dbReference type="PANTHER" id="PTHR30561:SF0">
    <property type="entry name" value="GUANIDINIUM EXPORTER"/>
    <property type="match status" value="1"/>
</dbReference>
<dbReference type="InterPro" id="IPR000390">
    <property type="entry name" value="Small_drug/metabolite_transptr"/>
</dbReference>
<feature type="transmembrane region" description="Helical" evidence="8">
    <location>
        <begin position="84"/>
        <end position="103"/>
    </location>
</feature>
<dbReference type="Gene3D" id="1.10.3730.20">
    <property type="match status" value="1"/>
</dbReference>